<proteinExistence type="predicted"/>
<evidence type="ECO:0000313" key="3">
    <source>
        <dbReference type="EMBL" id="EYC01211.1"/>
    </source>
</evidence>
<dbReference type="AlphaFoldDB" id="A0A016TES3"/>
<keyword evidence="4" id="KW-1185">Reference proteome</keyword>
<protein>
    <submittedName>
        <fullName evidence="3">Uncharacterized protein</fullName>
    </submittedName>
</protein>
<keyword evidence="2" id="KW-1133">Transmembrane helix</keyword>
<organism evidence="3 4">
    <name type="scientific">Ancylostoma ceylanicum</name>
    <dbReference type="NCBI Taxonomy" id="53326"/>
    <lineage>
        <taxon>Eukaryota</taxon>
        <taxon>Metazoa</taxon>
        <taxon>Ecdysozoa</taxon>
        <taxon>Nematoda</taxon>
        <taxon>Chromadorea</taxon>
        <taxon>Rhabditida</taxon>
        <taxon>Rhabditina</taxon>
        <taxon>Rhabditomorpha</taxon>
        <taxon>Strongyloidea</taxon>
        <taxon>Ancylostomatidae</taxon>
        <taxon>Ancylostomatinae</taxon>
        <taxon>Ancylostoma</taxon>
    </lineage>
</organism>
<feature type="transmembrane region" description="Helical" evidence="2">
    <location>
        <begin position="62"/>
        <end position="79"/>
    </location>
</feature>
<feature type="compositionally biased region" description="Polar residues" evidence="1">
    <location>
        <begin position="93"/>
        <end position="106"/>
    </location>
</feature>
<gene>
    <name evidence="3" type="primary">Acey_s0109.g121</name>
    <name evidence="3" type="ORF">Y032_0109g121</name>
</gene>
<evidence type="ECO:0000256" key="2">
    <source>
        <dbReference type="SAM" id="Phobius"/>
    </source>
</evidence>
<feature type="region of interest" description="Disordered" evidence="1">
    <location>
        <begin position="86"/>
        <end position="106"/>
    </location>
</feature>
<feature type="region of interest" description="Disordered" evidence="1">
    <location>
        <begin position="1"/>
        <end position="24"/>
    </location>
</feature>
<reference evidence="4" key="1">
    <citation type="journal article" date="2015" name="Nat. Genet.">
        <title>The genome and transcriptome of the zoonotic hookworm Ancylostoma ceylanicum identify infection-specific gene families.</title>
        <authorList>
            <person name="Schwarz E.M."/>
            <person name="Hu Y."/>
            <person name="Antoshechkin I."/>
            <person name="Miller M.M."/>
            <person name="Sternberg P.W."/>
            <person name="Aroian R.V."/>
        </authorList>
    </citation>
    <scope>NUCLEOTIDE SEQUENCE</scope>
    <source>
        <strain evidence="4">HY135</strain>
    </source>
</reference>
<evidence type="ECO:0000313" key="4">
    <source>
        <dbReference type="Proteomes" id="UP000024635"/>
    </source>
</evidence>
<evidence type="ECO:0000256" key="1">
    <source>
        <dbReference type="SAM" id="MobiDB-lite"/>
    </source>
</evidence>
<keyword evidence="2" id="KW-0472">Membrane</keyword>
<name>A0A016TES3_9BILA</name>
<sequence>MNRPITAQQRTSCHATSTRANGPQPLESPVLTLISTRGVIFLIENHKLALTRVAQRRRLSRLIHFLLPGLVIYFIYGIHNSKEGKKRRVVPESSLSTISKNNSEKN</sequence>
<accession>A0A016TES3</accession>
<dbReference type="Proteomes" id="UP000024635">
    <property type="component" value="Unassembled WGS sequence"/>
</dbReference>
<dbReference type="EMBL" id="JARK01001445">
    <property type="protein sequence ID" value="EYC01211.1"/>
    <property type="molecule type" value="Genomic_DNA"/>
</dbReference>
<comment type="caution">
    <text evidence="3">The sequence shown here is derived from an EMBL/GenBank/DDBJ whole genome shotgun (WGS) entry which is preliminary data.</text>
</comment>
<keyword evidence="2" id="KW-0812">Transmembrane</keyword>
<feature type="compositionally biased region" description="Polar residues" evidence="1">
    <location>
        <begin position="1"/>
        <end position="21"/>
    </location>
</feature>